<evidence type="ECO:0000313" key="2">
    <source>
        <dbReference type="Proteomes" id="UP000094652"/>
    </source>
</evidence>
<sequence>MDVEVENCKSNLDKLNYKEYNKLVRDKIPYIIKEDGKECDFEIVTKDEKHTLLEKKLQEEVDEFIEDKNLEELADIMEVIIGLAKSLGYSEEELLKVRDKKNAERGGFEKGILLRRVIFNDNV</sequence>
<dbReference type="InterPro" id="IPR038735">
    <property type="entry name" value="MSMEG_1276-like_NTP-PPase_dom"/>
</dbReference>
<protein>
    <submittedName>
        <fullName evidence="1">Phosphoribosyl-ATP pyrophosphohydrolase</fullName>
    </submittedName>
</protein>
<name>A0A1D7XNP1_9CLOT</name>
<dbReference type="SUPFAM" id="SSF101386">
    <property type="entry name" value="all-alpha NTP pyrophosphatases"/>
    <property type="match status" value="1"/>
</dbReference>
<dbReference type="Proteomes" id="UP000094652">
    <property type="component" value="Chromosome"/>
</dbReference>
<keyword evidence="2" id="KW-1185">Reference proteome</keyword>
<reference evidence="2" key="1">
    <citation type="submission" date="2016-09" db="EMBL/GenBank/DDBJ databases">
        <title>Genomics of Clostridium taeniosporum, an organism which forms endospores with ribbon-like appendages.</title>
        <authorList>
            <person name="Walker J.R."/>
        </authorList>
    </citation>
    <scope>NUCLEOTIDE SEQUENCE [LARGE SCALE GENOMIC DNA]</scope>
    <source>
        <strain evidence="2">1/k</strain>
    </source>
</reference>
<dbReference type="STRING" id="394958.BGI42_08585"/>
<dbReference type="KEGG" id="ctae:BGI42_08585"/>
<dbReference type="OrthoDB" id="9813491at2"/>
<gene>
    <name evidence="1" type="ORF">BGI42_08585</name>
</gene>
<organism evidence="1 2">
    <name type="scientific">Clostridium taeniosporum</name>
    <dbReference type="NCBI Taxonomy" id="394958"/>
    <lineage>
        <taxon>Bacteria</taxon>
        <taxon>Bacillati</taxon>
        <taxon>Bacillota</taxon>
        <taxon>Clostridia</taxon>
        <taxon>Eubacteriales</taxon>
        <taxon>Clostridiaceae</taxon>
        <taxon>Clostridium</taxon>
    </lineage>
</organism>
<accession>A0A1D7XNP1</accession>
<dbReference type="CDD" id="cd11532">
    <property type="entry name" value="NTP-PPase_COG4997"/>
    <property type="match status" value="1"/>
</dbReference>
<dbReference type="AlphaFoldDB" id="A0A1D7XNP1"/>
<dbReference type="GO" id="GO:0016787">
    <property type="term" value="F:hydrolase activity"/>
    <property type="evidence" value="ECO:0007669"/>
    <property type="project" value="UniProtKB-KW"/>
</dbReference>
<proteinExistence type="predicted"/>
<evidence type="ECO:0000313" key="1">
    <source>
        <dbReference type="EMBL" id="AOR24936.1"/>
    </source>
</evidence>
<keyword evidence="1" id="KW-0378">Hydrolase</keyword>
<dbReference type="EMBL" id="CP017253">
    <property type="protein sequence ID" value="AOR24936.1"/>
    <property type="molecule type" value="Genomic_DNA"/>
</dbReference>